<dbReference type="Proteomes" id="UP001164250">
    <property type="component" value="Chromosome 10"/>
</dbReference>
<sequence>MSKLKCLKFHVPGGHFGELININKVHLSRGLKYLSNELRYLYWHGYPLKRLPSNFNPKNLIRLSLPYSNIDGQFWVDTKV</sequence>
<protein>
    <submittedName>
        <fullName evidence="1">Uncharacterized protein</fullName>
    </submittedName>
</protein>
<keyword evidence="2" id="KW-1185">Reference proteome</keyword>
<accession>A0ACC1AGQ1</accession>
<evidence type="ECO:0000313" key="1">
    <source>
        <dbReference type="EMBL" id="KAJ0085499.1"/>
    </source>
</evidence>
<name>A0ACC1AGQ1_9ROSI</name>
<gene>
    <name evidence="1" type="ORF">Patl1_07468</name>
</gene>
<comment type="caution">
    <text evidence="1">The sequence shown here is derived from an EMBL/GenBank/DDBJ whole genome shotgun (WGS) entry which is preliminary data.</text>
</comment>
<evidence type="ECO:0000313" key="2">
    <source>
        <dbReference type="Proteomes" id="UP001164250"/>
    </source>
</evidence>
<proteinExistence type="predicted"/>
<dbReference type="EMBL" id="CM047906">
    <property type="protein sequence ID" value="KAJ0085499.1"/>
    <property type="molecule type" value="Genomic_DNA"/>
</dbReference>
<organism evidence="1 2">
    <name type="scientific">Pistacia atlantica</name>
    <dbReference type="NCBI Taxonomy" id="434234"/>
    <lineage>
        <taxon>Eukaryota</taxon>
        <taxon>Viridiplantae</taxon>
        <taxon>Streptophyta</taxon>
        <taxon>Embryophyta</taxon>
        <taxon>Tracheophyta</taxon>
        <taxon>Spermatophyta</taxon>
        <taxon>Magnoliopsida</taxon>
        <taxon>eudicotyledons</taxon>
        <taxon>Gunneridae</taxon>
        <taxon>Pentapetalae</taxon>
        <taxon>rosids</taxon>
        <taxon>malvids</taxon>
        <taxon>Sapindales</taxon>
        <taxon>Anacardiaceae</taxon>
        <taxon>Pistacia</taxon>
    </lineage>
</organism>
<reference evidence="2" key="1">
    <citation type="journal article" date="2023" name="G3 (Bethesda)">
        <title>Genome assembly and association tests identify interacting loci associated with vigor, precocity, and sex in interspecific pistachio rootstocks.</title>
        <authorList>
            <person name="Palmer W."/>
            <person name="Jacygrad E."/>
            <person name="Sagayaradj S."/>
            <person name="Cavanaugh K."/>
            <person name="Han R."/>
            <person name="Bertier L."/>
            <person name="Beede B."/>
            <person name="Kafkas S."/>
            <person name="Golino D."/>
            <person name="Preece J."/>
            <person name="Michelmore R."/>
        </authorList>
    </citation>
    <scope>NUCLEOTIDE SEQUENCE [LARGE SCALE GENOMIC DNA]</scope>
</reference>